<dbReference type="PANTHER" id="PTHR43528:SF1">
    <property type="entry name" value="ALPHA-KETOGLUTARATE PERMEASE"/>
    <property type="match status" value="1"/>
</dbReference>
<evidence type="ECO:0000256" key="1">
    <source>
        <dbReference type="ARBA" id="ARBA00004651"/>
    </source>
</evidence>
<dbReference type="InterPro" id="IPR036259">
    <property type="entry name" value="MFS_trans_sf"/>
</dbReference>
<organism evidence="10 11">
    <name type="scientific">Allofrancisella guangzhouensis</name>
    <dbReference type="NCBI Taxonomy" id="594679"/>
    <lineage>
        <taxon>Bacteria</taxon>
        <taxon>Pseudomonadati</taxon>
        <taxon>Pseudomonadota</taxon>
        <taxon>Gammaproteobacteria</taxon>
        <taxon>Thiotrichales</taxon>
        <taxon>Francisellaceae</taxon>
        <taxon>Allofrancisella</taxon>
    </lineage>
</organism>
<dbReference type="GO" id="GO:0005886">
    <property type="term" value="C:plasma membrane"/>
    <property type="evidence" value="ECO:0007669"/>
    <property type="project" value="UniProtKB-SubCell"/>
</dbReference>
<feature type="transmembrane region" description="Helical" evidence="8">
    <location>
        <begin position="298"/>
        <end position="316"/>
    </location>
</feature>
<evidence type="ECO:0000256" key="8">
    <source>
        <dbReference type="SAM" id="Phobius"/>
    </source>
</evidence>
<keyword evidence="4 8" id="KW-0812">Transmembrane</keyword>
<dbReference type="InterPro" id="IPR011701">
    <property type="entry name" value="MFS"/>
</dbReference>
<feature type="transmembrane region" description="Helical" evidence="8">
    <location>
        <begin position="233"/>
        <end position="256"/>
    </location>
</feature>
<dbReference type="PANTHER" id="PTHR43528">
    <property type="entry name" value="ALPHA-KETOGLUTARATE PERMEASE"/>
    <property type="match status" value="1"/>
</dbReference>
<dbReference type="GO" id="GO:0015293">
    <property type="term" value="F:symporter activity"/>
    <property type="evidence" value="ECO:0007669"/>
    <property type="project" value="UniProtKB-KW"/>
</dbReference>
<dbReference type="HOGENOM" id="CLU_001265_39_0_6"/>
<comment type="subcellular location">
    <subcellularLocation>
        <location evidence="1">Cell membrane</location>
        <topology evidence="1">Multi-pass membrane protein</topology>
    </subcellularLocation>
</comment>
<accession>A0A0A8EBJ2</accession>
<dbReference type="PROSITE" id="PS50850">
    <property type="entry name" value="MFS"/>
    <property type="match status" value="1"/>
</dbReference>
<dbReference type="EMBL" id="CP010427">
    <property type="protein sequence ID" value="AJC49516.1"/>
    <property type="molecule type" value="Genomic_DNA"/>
</dbReference>
<feature type="transmembrane region" description="Helical" evidence="8">
    <location>
        <begin position="268"/>
        <end position="292"/>
    </location>
</feature>
<evidence type="ECO:0000256" key="7">
    <source>
        <dbReference type="ARBA" id="ARBA00023136"/>
    </source>
</evidence>
<evidence type="ECO:0000256" key="6">
    <source>
        <dbReference type="ARBA" id="ARBA00022989"/>
    </source>
</evidence>
<name>A0A0A8EBJ2_9GAMM</name>
<proteinExistence type="predicted"/>
<protein>
    <submittedName>
        <fullName evidence="10">Major facilitator transporter</fullName>
    </submittedName>
</protein>
<dbReference type="SUPFAM" id="SSF103473">
    <property type="entry name" value="MFS general substrate transporter"/>
    <property type="match status" value="1"/>
</dbReference>
<evidence type="ECO:0000256" key="4">
    <source>
        <dbReference type="ARBA" id="ARBA00022692"/>
    </source>
</evidence>
<keyword evidence="3" id="KW-1003">Cell membrane</keyword>
<feature type="transmembrane region" description="Helical" evidence="8">
    <location>
        <begin position="203"/>
        <end position="227"/>
    </location>
</feature>
<evidence type="ECO:0000259" key="9">
    <source>
        <dbReference type="PROSITE" id="PS50850"/>
    </source>
</evidence>
<evidence type="ECO:0000256" key="2">
    <source>
        <dbReference type="ARBA" id="ARBA00022448"/>
    </source>
</evidence>
<gene>
    <name evidence="10" type="ORF">SD28_00960</name>
</gene>
<dbReference type="Gene3D" id="1.20.1250.20">
    <property type="entry name" value="MFS general substrate transporter like domains"/>
    <property type="match status" value="2"/>
</dbReference>
<sequence>MGVPTVGMALLPPYTMIGVLAPLLLVSFRILQGIAIGGQYSGSVVILIEGETTALGKAKASANVITSAFGGILLAIVSFQVFRYFIPDEIMANGGWRILFAIAILLVVLSFFIKHSGSKEEKSTSKPQVKLKSLFLEYHKSILYMILLCFPGAVVAYFQITILPNIIKEILGQAHVNVAILTTISLIMFIGSCVLAARLTKFFAIKAIITLGLVLMLILPLPIYALYKANSELLIFFFIVMGAIFGIFYGTIMVVFTDCFPKDVRYTGFAVAYNTGFGVYGGLLPFVCFYLADKFSDYAAVGIICLSAIVGLITLYKLEPEFCKKGISK</sequence>
<keyword evidence="2" id="KW-0813">Transport</keyword>
<reference evidence="10 11" key="1">
    <citation type="submission" date="2014-12" db="EMBL/GenBank/DDBJ databases">
        <title>Complete genome sequence of Francisella guanzhouensis strain 08HL01032 isolated from air-conditioning system in China.</title>
        <authorList>
            <person name="Svensson D."/>
            <person name="Ohrman C."/>
            <person name="Backman S."/>
            <person name="Karlsson E."/>
            <person name="Nilsson E."/>
            <person name="Bystrom M."/>
            <person name="Larkeryd A."/>
            <person name="Stenberg P."/>
            <person name="Scholtz H.C."/>
            <person name="Forsman M."/>
            <person name="Sjodin A."/>
        </authorList>
    </citation>
    <scope>NUCLEOTIDE SEQUENCE [LARGE SCALE GENOMIC DNA]</scope>
    <source>
        <strain evidence="10 11">08HL01032</strain>
    </source>
</reference>
<dbReference type="InterPro" id="IPR020846">
    <property type="entry name" value="MFS_dom"/>
</dbReference>
<evidence type="ECO:0000256" key="5">
    <source>
        <dbReference type="ARBA" id="ARBA00022847"/>
    </source>
</evidence>
<dbReference type="AlphaFoldDB" id="A0A0A8EBJ2"/>
<feature type="domain" description="Major facilitator superfamily (MFS) profile" evidence="9">
    <location>
        <begin position="1"/>
        <end position="323"/>
    </location>
</feature>
<keyword evidence="11" id="KW-1185">Reference proteome</keyword>
<dbReference type="Proteomes" id="UP000031104">
    <property type="component" value="Chromosome"/>
</dbReference>
<keyword evidence="5" id="KW-0769">Symport</keyword>
<dbReference type="Pfam" id="PF07690">
    <property type="entry name" value="MFS_1"/>
    <property type="match status" value="1"/>
</dbReference>
<feature type="transmembrane region" description="Helical" evidence="8">
    <location>
        <begin position="142"/>
        <end position="162"/>
    </location>
</feature>
<evidence type="ECO:0000256" key="3">
    <source>
        <dbReference type="ARBA" id="ARBA00022475"/>
    </source>
</evidence>
<dbReference type="InterPro" id="IPR051084">
    <property type="entry name" value="H+-coupled_symporters"/>
</dbReference>
<dbReference type="KEGG" id="fgu:SD28_00960"/>
<feature type="transmembrane region" description="Helical" evidence="8">
    <location>
        <begin position="94"/>
        <end position="113"/>
    </location>
</feature>
<dbReference type="STRING" id="594679.SD28_00960"/>
<evidence type="ECO:0000313" key="10">
    <source>
        <dbReference type="EMBL" id="AJC49516.1"/>
    </source>
</evidence>
<feature type="transmembrane region" description="Helical" evidence="8">
    <location>
        <begin position="174"/>
        <end position="196"/>
    </location>
</feature>
<keyword evidence="7 8" id="KW-0472">Membrane</keyword>
<feature type="transmembrane region" description="Helical" evidence="8">
    <location>
        <begin position="60"/>
        <end position="82"/>
    </location>
</feature>
<evidence type="ECO:0000313" key="11">
    <source>
        <dbReference type="Proteomes" id="UP000031104"/>
    </source>
</evidence>
<keyword evidence="6 8" id="KW-1133">Transmembrane helix</keyword>